<protein>
    <recommendedName>
        <fullName evidence="1">PH domain-containing protein</fullName>
    </recommendedName>
</protein>
<sequence length="376" mass="41336">MAVSEATALMPQPGPQAHQDILYFGTLEKRRDGAVRGGWATRLFLLTPQWLVYFRVPTKFDLLGEERERVALSSITKVRVAPEEELSSGAVEVPQEYCYIEIVLDTPGKTLLMRNPIRESHSSRMWVSVIENQRQLLLNPKAKTTKPPVAKLPSRIVTSPKPKTEAVNCSVAMVVMVDDYTEREEFVVAKKVAFGDQINLGVVRQGGACLIMLDDGGIARIGTQALMGSWDANETCWVECLGSTSMTEVEVSVTCQVVKQNPQPPMSPVARVSPAVSSGKEWIEKAEEGASMGFLLMAMLVHFMLGVQGFHWTHKACLTAGAALAISTLVNSSSSKSTRKPLRRKNSSLIPKVQLTMTIHRCRRQVSKKNASNNAA</sequence>
<dbReference type="SMART" id="SM00233">
    <property type="entry name" value="PH"/>
    <property type="match status" value="1"/>
</dbReference>
<dbReference type="VEuPathDB" id="FungiDB:AeMF1_013949"/>
<proteinExistence type="predicted"/>
<accession>A0A6G0WWK5</accession>
<comment type="caution">
    <text evidence="2">The sequence shown here is derived from an EMBL/GenBank/DDBJ whole genome shotgun (WGS) entry which is preliminary data.</text>
</comment>
<dbReference type="AlphaFoldDB" id="A0A6G0WWK5"/>
<evidence type="ECO:0000313" key="3">
    <source>
        <dbReference type="Proteomes" id="UP000481153"/>
    </source>
</evidence>
<keyword evidence="3" id="KW-1185">Reference proteome</keyword>
<dbReference type="Gene3D" id="2.30.29.30">
    <property type="entry name" value="Pleckstrin-homology domain (PH domain)/Phosphotyrosine-binding domain (PTB)"/>
    <property type="match status" value="1"/>
</dbReference>
<feature type="domain" description="PH" evidence="1">
    <location>
        <begin position="20"/>
        <end position="135"/>
    </location>
</feature>
<dbReference type="InterPro" id="IPR011993">
    <property type="entry name" value="PH-like_dom_sf"/>
</dbReference>
<evidence type="ECO:0000259" key="1">
    <source>
        <dbReference type="PROSITE" id="PS50003"/>
    </source>
</evidence>
<organism evidence="2 3">
    <name type="scientific">Aphanomyces euteiches</name>
    <dbReference type="NCBI Taxonomy" id="100861"/>
    <lineage>
        <taxon>Eukaryota</taxon>
        <taxon>Sar</taxon>
        <taxon>Stramenopiles</taxon>
        <taxon>Oomycota</taxon>
        <taxon>Saprolegniomycetes</taxon>
        <taxon>Saprolegniales</taxon>
        <taxon>Verrucalvaceae</taxon>
        <taxon>Aphanomyces</taxon>
    </lineage>
</organism>
<dbReference type="Proteomes" id="UP000481153">
    <property type="component" value="Unassembled WGS sequence"/>
</dbReference>
<gene>
    <name evidence="2" type="ORF">Ae201684_010963</name>
</gene>
<dbReference type="InterPro" id="IPR001849">
    <property type="entry name" value="PH_domain"/>
</dbReference>
<evidence type="ECO:0000313" key="2">
    <source>
        <dbReference type="EMBL" id="KAF0731864.1"/>
    </source>
</evidence>
<dbReference type="SUPFAM" id="SSF50729">
    <property type="entry name" value="PH domain-like"/>
    <property type="match status" value="1"/>
</dbReference>
<reference evidence="2 3" key="1">
    <citation type="submission" date="2019-07" db="EMBL/GenBank/DDBJ databases">
        <title>Genomics analysis of Aphanomyces spp. identifies a new class of oomycete effector associated with host adaptation.</title>
        <authorList>
            <person name="Gaulin E."/>
        </authorList>
    </citation>
    <scope>NUCLEOTIDE SEQUENCE [LARGE SCALE GENOMIC DNA]</scope>
    <source>
        <strain evidence="2 3">ATCC 201684</strain>
    </source>
</reference>
<name>A0A6G0WWK5_9STRA</name>
<dbReference type="EMBL" id="VJMJ01000139">
    <property type="protein sequence ID" value="KAF0731864.1"/>
    <property type="molecule type" value="Genomic_DNA"/>
</dbReference>
<dbReference type="PROSITE" id="PS50003">
    <property type="entry name" value="PH_DOMAIN"/>
    <property type="match status" value="1"/>
</dbReference>